<dbReference type="EMBL" id="AUNB01000009">
    <property type="protein sequence ID" value="KEO61209.1"/>
    <property type="molecule type" value="Genomic_DNA"/>
</dbReference>
<feature type="domain" description="PepSY" evidence="2">
    <location>
        <begin position="8"/>
        <end position="81"/>
    </location>
</feature>
<feature type="signal peptide" evidence="1">
    <location>
        <begin position="1"/>
        <end position="23"/>
    </location>
</feature>
<evidence type="ECO:0000259" key="2">
    <source>
        <dbReference type="Pfam" id="PF13670"/>
    </source>
</evidence>
<dbReference type="eggNOG" id="ENOG5033DVM">
    <property type="taxonomic scope" value="Bacteria"/>
</dbReference>
<evidence type="ECO:0000313" key="4">
    <source>
        <dbReference type="Proteomes" id="UP000027471"/>
    </source>
</evidence>
<dbReference type="STRING" id="1353528.DT23_09905"/>
<protein>
    <recommendedName>
        <fullName evidence="2">PepSY domain-containing protein</fullName>
    </recommendedName>
</protein>
<dbReference type="Proteomes" id="UP000027471">
    <property type="component" value="Unassembled WGS sequence"/>
</dbReference>
<dbReference type="InterPro" id="IPR025711">
    <property type="entry name" value="PepSY"/>
</dbReference>
<accession>A0A074JXL0</accession>
<feature type="chain" id="PRO_5001695172" description="PepSY domain-containing protein" evidence="1">
    <location>
        <begin position="24"/>
        <end position="86"/>
    </location>
</feature>
<evidence type="ECO:0000256" key="1">
    <source>
        <dbReference type="SAM" id="SignalP"/>
    </source>
</evidence>
<dbReference type="OrthoDB" id="7850927at2"/>
<evidence type="ECO:0000313" key="3">
    <source>
        <dbReference type="EMBL" id="KEO61209.1"/>
    </source>
</evidence>
<comment type="caution">
    <text evidence="3">The sequence shown here is derived from an EMBL/GenBank/DDBJ whole genome shotgun (WGS) entry which is preliminary data.</text>
</comment>
<proteinExistence type="predicted"/>
<name>A0A074JXL0_9RHOB</name>
<sequence>MTKRILIAAAALMTASASLPVLAESKVDPAKEKTPQTQLVAQGYEVHRFDMEDGYIEVYALKDGKRMEMYFDAKPFKQVDRKGDGN</sequence>
<dbReference type="RefSeq" id="WP_051697007.1">
    <property type="nucleotide sequence ID" value="NZ_AUNB01000009.1"/>
</dbReference>
<gene>
    <name evidence="3" type="ORF">DT23_09905</name>
</gene>
<keyword evidence="4" id="KW-1185">Reference proteome</keyword>
<keyword evidence="1" id="KW-0732">Signal</keyword>
<dbReference type="AlphaFoldDB" id="A0A074JXL0"/>
<reference evidence="3 4" key="1">
    <citation type="journal article" date="2015" name="Antonie Van Leeuwenhoek">
        <title>Thioclava indica sp. nov., isolated from surface seawater of the Indian Ocean.</title>
        <authorList>
            <person name="Liu Y."/>
            <person name="Lai Q."/>
            <person name="Du J."/>
            <person name="Xu H."/>
            <person name="Jiang L."/>
            <person name="Shao Z."/>
        </authorList>
    </citation>
    <scope>NUCLEOTIDE SEQUENCE [LARGE SCALE GENOMIC DNA]</scope>
    <source>
        <strain evidence="3 4">DT23-4</strain>
    </source>
</reference>
<organism evidence="3 4">
    <name type="scientific">Thioclava indica</name>
    <dbReference type="NCBI Taxonomy" id="1353528"/>
    <lineage>
        <taxon>Bacteria</taxon>
        <taxon>Pseudomonadati</taxon>
        <taxon>Pseudomonadota</taxon>
        <taxon>Alphaproteobacteria</taxon>
        <taxon>Rhodobacterales</taxon>
        <taxon>Paracoccaceae</taxon>
        <taxon>Thioclava</taxon>
    </lineage>
</organism>
<dbReference type="Pfam" id="PF13670">
    <property type="entry name" value="PepSY_2"/>
    <property type="match status" value="1"/>
</dbReference>